<evidence type="ECO:0000313" key="2">
    <source>
        <dbReference type="Proteomes" id="UP001163046"/>
    </source>
</evidence>
<comment type="caution">
    <text evidence="1">The sequence shown here is derived from an EMBL/GenBank/DDBJ whole genome shotgun (WGS) entry which is preliminary data.</text>
</comment>
<accession>A0A9X0D260</accession>
<sequence length="155" mass="17519">MRNFLSCGSMLHFYHDSGVIILPEELIGPKTHSSEINDLVVINPQYLVNVMTRLHDISDHLDVDREHCNQWKKLQEKGITDINLLKHLIWKEFDSPATELVGILEASGMLCPISALAEVDDPEEGVVQDESESLGSEISKFIVPFHLKEKCLRGK</sequence>
<dbReference type="Proteomes" id="UP001163046">
    <property type="component" value="Unassembled WGS sequence"/>
</dbReference>
<dbReference type="OrthoDB" id="5953486at2759"/>
<name>A0A9X0D260_9CNID</name>
<dbReference type="AlphaFoldDB" id="A0A9X0D260"/>
<keyword evidence="2" id="KW-1185">Reference proteome</keyword>
<organism evidence="1 2">
    <name type="scientific">Desmophyllum pertusum</name>
    <dbReference type="NCBI Taxonomy" id="174260"/>
    <lineage>
        <taxon>Eukaryota</taxon>
        <taxon>Metazoa</taxon>
        <taxon>Cnidaria</taxon>
        <taxon>Anthozoa</taxon>
        <taxon>Hexacorallia</taxon>
        <taxon>Scleractinia</taxon>
        <taxon>Caryophylliina</taxon>
        <taxon>Caryophylliidae</taxon>
        <taxon>Desmophyllum</taxon>
    </lineage>
</organism>
<proteinExistence type="predicted"/>
<dbReference type="EMBL" id="MU825887">
    <property type="protein sequence ID" value="KAJ7384432.1"/>
    <property type="molecule type" value="Genomic_DNA"/>
</dbReference>
<reference evidence="1" key="1">
    <citation type="submission" date="2023-01" db="EMBL/GenBank/DDBJ databases">
        <title>Genome assembly of the deep-sea coral Lophelia pertusa.</title>
        <authorList>
            <person name="Herrera S."/>
            <person name="Cordes E."/>
        </authorList>
    </citation>
    <scope>NUCLEOTIDE SEQUENCE</scope>
    <source>
        <strain evidence="1">USNM1676648</strain>
        <tissue evidence="1">Polyp</tissue>
    </source>
</reference>
<protein>
    <submittedName>
        <fullName evidence="1">Uncharacterized protein</fullName>
    </submittedName>
</protein>
<evidence type="ECO:0000313" key="1">
    <source>
        <dbReference type="EMBL" id="KAJ7384432.1"/>
    </source>
</evidence>
<gene>
    <name evidence="1" type="ORF">OS493_021844</name>
</gene>